<dbReference type="EMBL" id="JANBQB010000059">
    <property type="protein sequence ID" value="KAJ1983351.1"/>
    <property type="molecule type" value="Genomic_DNA"/>
</dbReference>
<evidence type="ECO:0000313" key="7">
    <source>
        <dbReference type="EMBL" id="KAJ1983351.1"/>
    </source>
</evidence>
<protein>
    <recommendedName>
        <fullName evidence="6">Velvet domain-containing protein</fullName>
    </recommendedName>
</protein>
<evidence type="ECO:0000256" key="1">
    <source>
        <dbReference type="ARBA" id="ARBA00004123"/>
    </source>
</evidence>
<proteinExistence type="predicted"/>
<feature type="chain" id="PRO_5040851092" description="Velvet domain-containing protein" evidence="5">
    <location>
        <begin position="20"/>
        <end position="153"/>
    </location>
</feature>
<keyword evidence="4" id="KW-0539">Nucleus</keyword>
<evidence type="ECO:0000256" key="4">
    <source>
        <dbReference type="ARBA" id="ARBA00023242"/>
    </source>
</evidence>
<organism evidence="7 8">
    <name type="scientific">Dimargaris verticillata</name>
    <dbReference type="NCBI Taxonomy" id="2761393"/>
    <lineage>
        <taxon>Eukaryota</taxon>
        <taxon>Fungi</taxon>
        <taxon>Fungi incertae sedis</taxon>
        <taxon>Zoopagomycota</taxon>
        <taxon>Kickxellomycotina</taxon>
        <taxon>Dimargaritomycetes</taxon>
        <taxon>Dimargaritales</taxon>
        <taxon>Dimargaritaceae</taxon>
        <taxon>Dimargaris</taxon>
    </lineage>
</organism>
<dbReference type="Proteomes" id="UP001151582">
    <property type="component" value="Unassembled WGS sequence"/>
</dbReference>
<accession>A0A9W8EB14</accession>
<keyword evidence="3" id="KW-0804">Transcription</keyword>
<dbReference type="PANTHER" id="PTHR33572:SF3">
    <property type="entry name" value="VELVET COMPLEX SUBUNIT B"/>
    <property type="match status" value="1"/>
</dbReference>
<dbReference type="OrthoDB" id="5399926at2759"/>
<dbReference type="InterPro" id="IPR038491">
    <property type="entry name" value="Velvet_dom_sf"/>
</dbReference>
<dbReference type="AlphaFoldDB" id="A0A9W8EB14"/>
<dbReference type="Pfam" id="PF11754">
    <property type="entry name" value="Velvet"/>
    <property type="match status" value="1"/>
</dbReference>
<dbReference type="PANTHER" id="PTHR33572">
    <property type="entry name" value="SPORE DEVELOPMENT REGULATOR VOSA"/>
    <property type="match status" value="1"/>
</dbReference>
<comment type="subcellular location">
    <subcellularLocation>
        <location evidence="1">Nucleus</location>
    </subcellularLocation>
</comment>
<feature type="signal peptide" evidence="5">
    <location>
        <begin position="1"/>
        <end position="19"/>
    </location>
</feature>
<keyword evidence="2" id="KW-0805">Transcription regulation</keyword>
<gene>
    <name evidence="7" type="ORF">H4R34_001337</name>
</gene>
<dbReference type="InterPro" id="IPR037525">
    <property type="entry name" value="Velvet_dom"/>
</dbReference>
<dbReference type="GO" id="GO:0005634">
    <property type="term" value="C:nucleus"/>
    <property type="evidence" value="ECO:0007669"/>
    <property type="project" value="UniProtKB-SubCell"/>
</dbReference>
<evidence type="ECO:0000313" key="8">
    <source>
        <dbReference type="Proteomes" id="UP001151582"/>
    </source>
</evidence>
<reference evidence="7" key="1">
    <citation type="submission" date="2022-07" db="EMBL/GenBank/DDBJ databases">
        <title>Phylogenomic reconstructions and comparative analyses of Kickxellomycotina fungi.</title>
        <authorList>
            <person name="Reynolds N.K."/>
            <person name="Stajich J.E."/>
            <person name="Barry K."/>
            <person name="Grigoriev I.V."/>
            <person name="Crous P."/>
            <person name="Smith M.E."/>
        </authorList>
    </citation>
    <scope>NUCLEOTIDE SEQUENCE</scope>
    <source>
        <strain evidence="7">RSA 567</strain>
    </source>
</reference>
<dbReference type="Gene3D" id="2.60.40.3960">
    <property type="entry name" value="Velvet domain"/>
    <property type="match status" value="1"/>
</dbReference>
<comment type="caution">
    <text evidence="7">The sequence shown here is derived from an EMBL/GenBank/DDBJ whole genome shotgun (WGS) entry which is preliminary data.</text>
</comment>
<dbReference type="InterPro" id="IPR021740">
    <property type="entry name" value="Velvet"/>
</dbReference>
<name>A0A9W8EB14_9FUNG</name>
<evidence type="ECO:0000259" key="6">
    <source>
        <dbReference type="PROSITE" id="PS51821"/>
    </source>
</evidence>
<keyword evidence="5" id="KW-0732">Signal</keyword>
<dbReference type="PROSITE" id="PS51821">
    <property type="entry name" value="VELVET"/>
    <property type="match status" value="1"/>
</dbReference>
<feature type="domain" description="Velvet" evidence="6">
    <location>
        <begin position="31"/>
        <end position="153"/>
    </location>
</feature>
<sequence length="153" mass="16679">MVLLCHLGWVCVLLWDADARWVAIVGANNSGSSCTYRLEIVQQPWDGSVDTLDSVYRPILSPEIIVQVFAYDHDGNEIDNCSACMAQISLCTDDGENVLDIVTVNGQKTTRALLGDVIKASQFTSVGTSEGCYFVFDDLSVAAEGTFTFRISL</sequence>
<evidence type="ECO:0000256" key="2">
    <source>
        <dbReference type="ARBA" id="ARBA00023015"/>
    </source>
</evidence>
<keyword evidence="8" id="KW-1185">Reference proteome</keyword>
<evidence type="ECO:0000256" key="5">
    <source>
        <dbReference type="SAM" id="SignalP"/>
    </source>
</evidence>
<evidence type="ECO:0000256" key="3">
    <source>
        <dbReference type="ARBA" id="ARBA00023163"/>
    </source>
</evidence>